<dbReference type="SUPFAM" id="SSF69118">
    <property type="entry name" value="AhpD-like"/>
    <property type="match status" value="1"/>
</dbReference>
<protein>
    <recommendedName>
        <fullName evidence="1">Carboxymuconolactone decarboxylase-like domain-containing protein</fullName>
    </recommendedName>
</protein>
<feature type="domain" description="Carboxymuconolactone decarboxylase-like" evidence="1">
    <location>
        <begin position="22"/>
        <end position="104"/>
    </location>
</feature>
<dbReference type="Pfam" id="PF02627">
    <property type="entry name" value="CMD"/>
    <property type="match status" value="1"/>
</dbReference>
<dbReference type="RefSeq" id="WP_086450678.1">
    <property type="nucleotide sequence ID" value="NZ_MSPP01000001.1"/>
</dbReference>
<organism evidence="2 3">
    <name type="scientific">Marivivens niveibacter</name>
    <dbReference type="NCBI Taxonomy" id="1930667"/>
    <lineage>
        <taxon>Bacteria</taxon>
        <taxon>Pseudomonadati</taxon>
        <taxon>Pseudomonadota</taxon>
        <taxon>Alphaproteobacteria</taxon>
        <taxon>Rhodobacterales</taxon>
        <taxon>Paracoccaceae</taxon>
        <taxon>Marivivens group</taxon>
        <taxon>Marivivens</taxon>
    </lineage>
</organism>
<dbReference type="AlphaFoldDB" id="A0A251X2U8"/>
<reference evidence="2 3" key="1">
    <citation type="submission" date="2016-12" db="EMBL/GenBank/DDBJ databases">
        <title>The draft genome sequence of HSLHS2.</title>
        <authorList>
            <person name="Hu D."/>
            <person name="Wang L."/>
            <person name="Shao Z."/>
        </authorList>
    </citation>
    <scope>NUCLEOTIDE SEQUENCE [LARGE SCALE GENOMIC DNA]</scope>
    <source>
        <strain evidence="2">MCCC 1A06712</strain>
    </source>
</reference>
<evidence type="ECO:0000313" key="2">
    <source>
        <dbReference type="EMBL" id="OUD10708.1"/>
    </source>
</evidence>
<dbReference type="InterPro" id="IPR029032">
    <property type="entry name" value="AhpD-like"/>
</dbReference>
<comment type="caution">
    <text evidence="2">The sequence shown here is derived from an EMBL/GenBank/DDBJ whole genome shotgun (WGS) entry which is preliminary data.</text>
</comment>
<sequence length="113" mass="12213">MDWKDYLGNTTRLTRDFRKAQPDVGKAFTQMHNAALADGALSTKQKELQCIVIGIVTHCADCIGFHLQAAVKAGATRAEIEETVSTCILMGGGPAYMYGMKALEAYDQLIGEG</sequence>
<dbReference type="NCBIfam" id="TIGR00778">
    <property type="entry name" value="ahpD_dom"/>
    <property type="match status" value="1"/>
</dbReference>
<name>A0A251X2U8_9RHOB</name>
<dbReference type="Proteomes" id="UP000194664">
    <property type="component" value="Unassembled WGS sequence"/>
</dbReference>
<accession>A0A251X2U8</accession>
<evidence type="ECO:0000313" key="3">
    <source>
        <dbReference type="Proteomes" id="UP000194664"/>
    </source>
</evidence>
<keyword evidence="3" id="KW-1185">Reference proteome</keyword>
<dbReference type="InterPro" id="IPR004675">
    <property type="entry name" value="AhpD_core"/>
</dbReference>
<dbReference type="GO" id="GO:0051920">
    <property type="term" value="F:peroxiredoxin activity"/>
    <property type="evidence" value="ECO:0007669"/>
    <property type="project" value="InterPro"/>
</dbReference>
<proteinExistence type="predicted"/>
<dbReference type="InterPro" id="IPR003779">
    <property type="entry name" value="CMD-like"/>
</dbReference>
<gene>
    <name evidence="2" type="ORF">BVC71_04270</name>
</gene>
<dbReference type="PANTHER" id="PTHR33930">
    <property type="entry name" value="ALKYL HYDROPEROXIDE REDUCTASE AHPD"/>
    <property type="match status" value="1"/>
</dbReference>
<dbReference type="Gene3D" id="1.20.1290.10">
    <property type="entry name" value="AhpD-like"/>
    <property type="match status" value="1"/>
</dbReference>
<dbReference type="PANTHER" id="PTHR33930:SF2">
    <property type="entry name" value="BLR3452 PROTEIN"/>
    <property type="match status" value="1"/>
</dbReference>
<evidence type="ECO:0000259" key="1">
    <source>
        <dbReference type="Pfam" id="PF02627"/>
    </source>
</evidence>
<dbReference type="OrthoDB" id="1683318at2"/>
<dbReference type="EMBL" id="MSPP01000001">
    <property type="protein sequence ID" value="OUD10708.1"/>
    <property type="molecule type" value="Genomic_DNA"/>
</dbReference>